<reference evidence="2" key="1">
    <citation type="submission" date="2015-05" db="EMBL/GenBank/DDBJ databases">
        <title>Permanent draft genome of Rhodopirellula islandicus K833.</title>
        <authorList>
            <person name="Kizina J."/>
            <person name="Richter M."/>
            <person name="Glockner F.O."/>
            <person name="Harder J."/>
        </authorList>
    </citation>
    <scope>NUCLEOTIDE SEQUENCE [LARGE SCALE GENOMIC DNA]</scope>
    <source>
        <strain evidence="2">K833</strain>
    </source>
</reference>
<evidence type="ECO:0000256" key="1">
    <source>
        <dbReference type="SAM" id="MobiDB-lite"/>
    </source>
</evidence>
<dbReference type="PATRIC" id="fig|595434.4.peg.2775"/>
<keyword evidence="3" id="KW-1185">Reference proteome</keyword>
<name>A0A0J1BEY3_RHOIS</name>
<dbReference type="SUPFAM" id="SSF110296">
    <property type="entry name" value="Oligoxyloglucan reducing end-specific cellobiohydrolase"/>
    <property type="match status" value="1"/>
</dbReference>
<evidence type="ECO:0000313" key="3">
    <source>
        <dbReference type="Proteomes" id="UP000036367"/>
    </source>
</evidence>
<proteinExistence type="predicted"/>
<dbReference type="GO" id="GO:0016787">
    <property type="term" value="F:hydrolase activity"/>
    <property type="evidence" value="ECO:0007669"/>
    <property type="project" value="UniProtKB-KW"/>
</dbReference>
<feature type="region of interest" description="Disordered" evidence="1">
    <location>
        <begin position="934"/>
        <end position="965"/>
    </location>
</feature>
<dbReference type="InterPro" id="IPR015943">
    <property type="entry name" value="WD40/YVTN_repeat-like_dom_sf"/>
</dbReference>
<evidence type="ECO:0000313" key="2">
    <source>
        <dbReference type="EMBL" id="KLU05148.1"/>
    </source>
</evidence>
<feature type="compositionally biased region" description="Gly residues" evidence="1">
    <location>
        <begin position="650"/>
        <end position="660"/>
    </location>
</feature>
<dbReference type="EMBL" id="LECT01000023">
    <property type="protein sequence ID" value="KLU05148.1"/>
    <property type="molecule type" value="Genomic_DNA"/>
</dbReference>
<feature type="compositionally biased region" description="Polar residues" evidence="1">
    <location>
        <begin position="762"/>
        <end position="772"/>
    </location>
</feature>
<protein>
    <submittedName>
        <fullName evidence="2">Glycosyl hydrolase, BNR repeat protein</fullName>
    </submittedName>
</protein>
<dbReference type="Gene3D" id="2.130.10.10">
    <property type="entry name" value="YVTN repeat-like/Quinoprotein amine dehydrogenase"/>
    <property type="match status" value="1"/>
</dbReference>
<accession>A0A0J1BEY3</accession>
<feature type="region of interest" description="Disordered" evidence="1">
    <location>
        <begin position="749"/>
        <end position="778"/>
    </location>
</feature>
<dbReference type="OrthoDB" id="226401at2"/>
<dbReference type="STRING" id="595434.RISK_002910"/>
<keyword evidence="2" id="KW-0378">Hydrolase</keyword>
<dbReference type="CDD" id="cd15482">
    <property type="entry name" value="Sialidase_non-viral"/>
    <property type="match status" value="1"/>
</dbReference>
<organism evidence="2 3">
    <name type="scientific">Rhodopirellula islandica</name>
    <dbReference type="NCBI Taxonomy" id="595434"/>
    <lineage>
        <taxon>Bacteria</taxon>
        <taxon>Pseudomonadati</taxon>
        <taxon>Planctomycetota</taxon>
        <taxon>Planctomycetia</taxon>
        <taxon>Pirellulales</taxon>
        <taxon>Pirellulaceae</taxon>
        <taxon>Rhodopirellula</taxon>
    </lineage>
</organism>
<dbReference type="Proteomes" id="UP000036367">
    <property type="component" value="Unassembled WGS sequence"/>
</dbReference>
<dbReference type="AlphaFoldDB" id="A0A0J1BEY3"/>
<feature type="region of interest" description="Disordered" evidence="1">
    <location>
        <begin position="623"/>
        <end position="668"/>
    </location>
</feature>
<dbReference type="RefSeq" id="WP_047814539.1">
    <property type="nucleotide sequence ID" value="NZ_LECT01000023.1"/>
</dbReference>
<gene>
    <name evidence="2" type="ORF">RISK_002910</name>
</gene>
<comment type="caution">
    <text evidence="2">The sequence shown here is derived from an EMBL/GenBank/DDBJ whole genome shotgun (WGS) entry which is preliminary data.</text>
</comment>
<sequence length="978" mass="105129">MIASVVSLPIGNWVLRLLPLLAALLAGWMAAPASGQTMPGFYNAFGKTGTTRSRHVASTSETFDLPATYVSASQFADDASLHAVSVSPDGKVLVAVGDWGVVVRSDDAGQTWRNFASGVDLALCDVRFLNESRVVAVGGGYEPVTGLSRGVAIASDDAGRTWHRVDAMEATKLHRMAVRNSFDAEPLPAGSLEAIGDDAEASTGNRFHSFDGGLTWLEDTAQSPESRSKLRDWLRQDVLVQDSQSARQTKGEGWRVRVDAHGLIERSTDDGRTWNPVRGAGRAPAVMFVAASEQTVPWALIGRETLEMKRRVVVVLDSANPASAQTVGRLGRVRHAAMRLGVAKAVWCSSPTSDRQPSVDLLQQHQPAVVVLDANLPEATRKAWVSATLEDSNFPLTASLTRKQPRRVYASELLAGAVVSSSRSVALRSDALLSGRAVLAGDLALDAMMVVAPGTAVPESVVVSPMPGTATELRRDLSLTGGLVLAAGQQFGSGVTDQASRRRLQIATARMSQLSRLKELLHDPGLRSKELADTLEVLLPRTASEDRTRMLWWLWIQTRHAAQLASSEGNWQHARSLTTCEDILLRTIVDAAPVDSVRRWADCMLQARQESFERSVVSMSPSQPGWLASKAGGSHPGWGDKGSANRDGGTRAGDGFGNAGGQQDAVQSGMHWQTQSLSPFAVKPVAYESTSSAINSRSSAGGMARAGSLNPLASGALESSLPTLSPMSQRTNWEYHPVVMAARRISGVGVEAGDGPSEEESTASSRSQTRKSNALPRVASRPRLDCELDDACWTDLRWQRTDDLMFACVTDREYLYVAVVDSGNSGGTGAESGRPQALELWIDGDGDLMSSFRFWCDSRGNRHASVDGSVRWQPNWYAALSGWSESESSDEVASESSFSRGPRVLAEIAIPLVEILPRADSWSRFSEQFGVRVRSSPAGDSADSTPGHSPIGDAGRLASDFQALPNPQHWRFFPMPGE</sequence>